<evidence type="ECO:0000313" key="8">
    <source>
        <dbReference type="EMBL" id="GGS08031.1"/>
    </source>
</evidence>
<evidence type="ECO:0000256" key="3">
    <source>
        <dbReference type="ARBA" id="ARBA00023002"/>
    </source>
</evidence>
<dbReference type="InterPro" id="IPR036249">
    <property type="entry name" value="Thioredoxin-like_sf"/>
</dbReference>
<dbReference type="RefSeq" id="WP_189074749.1">
    <property type="nucleotide sequence ID" value="NZ_BMQN01000021.1"/>
</dbReference>
<organism evidence="8 9">
    <name type="scientific">Deinococcus sedimenti</name>
    <dbReference type="NCBI Taxonomy" id="1867090"/>
    <lineage>
        <taxon>Bacteria</taxon>
        <taxon>Thermotogati</taxon>
        <taxon>Deinococcota</taxon>
        <taxon>Deinococci</taxon>
        <taxon>Deinococcales</taxon>
        <taxon>Deinococcaceae</taxon>
        <taxon>Deinococcus</taxon>
    </lineage>
</organism>
<proteinExistence type="inferred from homology"/>
<gene>
    <name evidence="8" type="ORF">GCM10008960_38050</name>
</gene>
<feature type="chain" id="PRO_5045081837" description="Thioredoxin domain-containing protein" evidence="6">
    <location>
        <begin position="19"/>
        <end position="339"/>
    </location>
</feature>
<keyword evidence="9" id="KW-1185">Reference proteome</keyword>
<dbReference type="InterPro" id="IPR012336">
    <property type="entry name" value="Thioredoxin-like_fold"/>
</dbReference>
<keyword evidence="2 6" id="KW-0732">Signal</keyword>
<dbReference type="InterPro" id="IPR013766">
    <property type="entry name" value="Thioredoxin_domain"/>
</dbReference>
<dbReference type="PROSITE" id="PS51352">
    <property type="entry name" value="THIOREDOXIN_2"/>
    <property type="match status" value="1"/>
</dbReference>
<dbReference type="Proteomes" id="UP000644548">
    <property type="component" value="Unassembled WGS sequence"/>
</dbReference>
<dbReference type="PANTHER" id="PTHR13887:SF14">
    <property type="entry name" value="DISULFIDE BOND FORMATION PROTEIN D"/>
    <property type="match status" value="1"/>
</dbReference>
<evidence type="ECO:0000256" key="2">
    <source>
        <dbReference type="ARBA" id="ARBA00022729"/>
    </source>
</evidence>
<dbReference type="CDD" id="cd02972">
    <property type="entry name" value="DsbA_family"/>
    <property type="match status" value="1"/>
</dbReference>
<sequence length="339" mass="36156">MKRFLGLCTALLLGMAGAQVGRTTSSVLADPAFAGASIGTSGTLTLNDGTRLVLRTRAGYALEATILIPYVTPSAVPTPAQLARQQAAKTRAGELAGAYTGYGQALADAVTGYLNRADIAAKLTDGVQAFAEPYQMSIRAKGGVLTVEVQYTKLNVGLTIPTANALPARSPGKVPFILRIYSDFQCPYCQQFERQTWPTLLANLPADVRVEFHHLPLEQIHPQARAAAEAAECAAQQNKFWEYKDQLFANSSWIQANPNPALIAAALSTGLNGDTFRTCLAEGLGKANVDANIREAAALQLNSTPSIFVNTYRVPNPYDAAAILKLVDFVRATEGTTKP</sequence>
<comment type="caution">
    <text evidence="8">The sequence shown here is derived from an EMBL/GenBank/DDBJ whole genome shotgun (WGS) entry which is preliminary data.</text>
</comment>
<keyword evidence="4" id="KW-1015">Disulfide bond</keyword>
<evidence type="ECO:0000256" key="1">
    <source>
        <dbReference type="ARBA" id="ARBA00005791"/>
    </source>
</evidence>
<dbReference type="PANTHER" id="PTHR13887">
    <property type="entry name" value="GLUTATHIONE S-TRANSFERASE KAPPA"/>
    <property type="match status" value="1"/>
</dbReference>
<dbReference type="EMBL" id="BMQN01000021">
    <property type="protein sequence ID" value="GGS08031.1"/>
    <property type="molecule type" value="Genomic_DNA"/>
</dbReference>
<evidence type="ECO:0000256" key="6">
    <source>
        <dbReference type="SAM" id="SignalP"/>
    </source>
</evidence>
<evidence type="ECO:0000256" key="5">
    <source>
        <dbReference type="ARBA" id="ARBA00023284"/>
    </source>
</evidence>
<comment type="similarity">
    <text evidence="1">Belongs to the thioredoxin family. DsbA subfamily.</text>
</comment>
<evidence type="ECO:0000256" key="4">
    <source>
        <dbReference type="ARBA" id="ARBA00023157"/>
    </source>
</evidence>
<dbReference type="SUPFAM" id="SSF52833">
    <property type="entry name" value="Thioredoxin-like"/>
    <property type="match status" value="1"/>
</dbReference>
<keyword evidence="3" id="KW-0560">Oxidoreductase</keyword>
<dbReference type="Gene3D" id="3.40.30.10">
    <property type="entry name" value="Glutaredoxin"/>
    <property type="match status" value="1"/>
</dbReference>
<accession>A0ABQ2SBA6</accession>
<protein>
    <recommendedName>
        <fullName evidence="7">Thioredoxin domain-containing protein</fullName>
    </recommendedName>
</protein>
<reference evidence="9" key="1">
    <citation type="journal article" date="2019" name="Int. J. Syst. Evol. Microbiol.">
        <title>The Global Catalogue of Microorganisms (GCM) 10K type strain sequencing project: providing services to taxonomists for standard genome sequencing and annotation.</title>
        <authorList>
            <consortium name="The Broad Institute Genomics Platform"/>
            <consortium name="The Broad Institute Genome Sequencing Center for Infectious Disease"/>
            <person name="Wu L."/>
            <person name="Ma J."/>
        </authorList>
    </citation>
    <scope>NUCLEOTIDE SEQUENCE [LARGE SCALE GENOMIC DNA]</scope>
    <source>
        <strain evidence="9">JCM 31405</strain>
    </source>
</reference>
<evidence type="ECO:0000259" key="7">
    <source>
        <dbReference type="PROSITE" id="PS51352"/>
    </source>
</evidence>
<feature type="signal peptide" evidence="6">
    <location>
        <begin position="1"/>
        <end position="18"/>
    </location>
</feature>
<feature type="domain" description="Thioredoxin" evidence="7">
    <location>
        <begin position="154"/>
        <end position="332"/>
    </location>
</feature>
<evidence type="ECO:0000313" key="9">
    <source>
        <dbReference type="Proteomes" id="UP000644548"/>
    </source>
</evidence>
<keyword evidence="5" id="KW-0676">Redox-active center</keyword>
<dbReference type="Pfam" id="PF13462">
    <property type="entry name" value="Thioredoxin_4"/>
    <property type="match status" value="1"/>
</dbReference>
<name>A0ABQ2SBA6_9DEIO</name>